<evidence type="ECO:0000259" key="3">
    <source>
        <dbReference type="Pfam" id="PF13478"/>
    </source>
</evidence>
<proteinExistence type="predicted"/>
<dbReference type="Gene3D" id="3.40.50.720">
    <property type="entry name" value="NAD(P)-binding Rossmann-like Domain"/>
    <property type="match status" value="1"/>
</dbReference>
<accession>A0A4V1FYS5</accession>
<feature type="domain" description="XdhC Rossmann" evidence="3">
    <location>
        <begin position="210"/>
        <end position="353"/>
    </location>
</feature>
<dbReference type="GeneID" id="40264269"/>
<dbReference type="InterPro" id="IPR027051">
    <property type="entry name" value="XdhC_Rossmann_dom"/>
</dbReference>
<sequence>MTSQDWSVPETEVLGAVREACTSDRRAVLATIVRVEGSAYRRPGTKMLIDGDGDGVGSLTAGCLEDEVRSLAASVLESGRPRLERFDLSGDDDVWGLGIGCNGVIDIFLEPLTDTLEPPLSVVDDGGDCTVVTVLESEDAAFARGDRAYYHADAGEFRELSGTWPDDVTARLEESASALAPAGTAETVTIDRGGSAVTLFLDGIAAPPELVVFGSGHDVAPVVRLATLADFRVIVVGFRGAVATSDRFPAADRTVSTAPARIRETLELDERTYAVVMSHNFVDDRLALDELVRSPVPYVGLMGPSKRFEEMLEAFAEEDRTFTEAELASVYTPIGLDLGSETPHQIAMSIVSEALAVHNDRSPAHLRDRDGALHDRADIELDDPPQQ</sequence>
<dbReference type="Pfam" id="PF13478">
    <property type="entry name" value="XdhC_C"/>
    <property type="match status" value="1"/>
</dbReference>
<dbReference type="OrthoDB" id="33067at2157"/>
<dbReference type="Proteomes" id="UP000302218">
    <property type="component" value="Chromosome"/>
</dbReference>
<evidence type="ECO:0000313" key="5">
    <source>
        <dbReference type="Proteomes" id="UP000302218"/>
    </source>
</evidence>
<dbReference type="RefSeq" id="WP_138243937.1">
    <property type="nucleotide sequence ID" value="NZ_CP040330.1"/>
</dbReference>
<organism evidence="4 5">
    <name type="scientific">Natrinema versiforme</name>
    <dbReference type="NCBI Taxonomy" id="88724"/>
    <lineage>
        <taxon>Archaea</taxon>
        <taxon>Methanobacteriati</taxon>
        <taxon>Methanobacteriota</taxon>
        <taxon>Stenosarchaea group</taxon>
        <taxon>Halobacteria</taxon>
        <taxon>Halobacteriales</taxon>
        <taxon>Natrialbaceae</taxon>
        <taxon>Natrinema</taxon>
    </lineage>
</organism>
<protein>
    <submittedName>
        <fullName evidence="4">XdhC family protein</fullName>
    </submittedName>
</protein>
<dbReference type="EMBL" id="CP040330">
    <property type="protein sequence ID" value="QCS41426.1"/>
    <property type="molecule type" value="Genomic_DNA"/>
</dbReference>
<dbReference type="InterPro" id="IPR003777">
    <property type="entry name" value="XdhC_CoxI"/>
</dbReference>
<dbReference type="PANTHER" id="PTHR30388:SF6">
    <property type="entry name" value="XANTHINE DEHYDROGENASE SUBUNIT A-RELATED"/>
    <property type="match status" value="1"/>
</dbReference>
<evidence type="ECO:0000259" key="2">
    <source>
        <dbReference type="Pfam" id="PF02625"/>
    </source>
</evidence>
<dbReference type="KEGG" id="nvr:FEJ81_03315"/>
<feature type="region of interest" description="Disordered" evidence="1">
    <location>
        <begin position="365"/>
        <end position="387"/>
    </location>
</feature>
<dbReference type="PANTHER" id="PTHR30388">
    <property type="entry name" value="ALDEHYDE OXIDOREDUCTASE MOLYBDENUM COFACTOR ASSEMBLY PROTEIN"/>
    <property type="match status" value="1"/>
</dbReference>
<evidence type="ECO:0000313" key="4">
    <source>
        <dbReference type="EMBL" id="QCS41426.1"/>
    </source>
</evidence>
<reference evidence="5" key="1">
    <citation type="submission" date="2019-05" db="EMBL/GenBank/DDBJ databases">
        <title>Genome sequence and methylation pattern of the halophilic Archaeon Natrinema versiforme BOL5-4.</title>
        <authorList>
            <person name="DasSarma P."/>
            <person name="Anton B.P."/>
            <person name="DasSarma S.L."/>
            <person name="Martinez F.L."/>
            <person name="Guzman D."/>
            <person name="Roberts R.J."/>
            <person name="DasSarma S."/>
        </authorList>
    </citation>
    <scope>NUCLEOTIDE SEQUENCE [LARGE SCALE GENOMIC DNA]</scope>
    <source>
        <strain evidence="5">BOL5-4</strain>
    </source>
</reference>
<dbReference type="AlphaFoldDB" id="A0A4V1FYS5"/>
<gene>
    <name evidence="4" type="ORF">FEJ81_03315</name>
</gene>
<dbReference type="Pfam" id="PF02625">
    <property type="entry name" value="XdhC_CoxI"/>
    <property type="match status" value="1"/>
</dbReference>
<feature type="compositionally biased region" description="Basic and acidic residues" evidence="1">
    <location>
        <begin position="365"/>
        <end position="379"/>
    </location>
</feature>
<feature type="domain" description="XdhC- CoxI" evidence="2">
    <location>
        <begin position="23"/>
        <end position="87"/>
    </location>
</feature>
<evidence type="ECO:0000256" key="1">
    <source>
        <dbReference type="SAM" id="MobiDB-lite"/>
    </source>
</evidence>
<dbReference type="InterPro" id="IPR052698">
    <property type="entry name" value="MoCofactor_Util/Proc"/>
</dbReference>
<name>A0A4V1FYS5_9EURY</name>